<dbReference type="InterPro" id="IPR013207">
    <property type="entry name" value="LGFP"/>
</dbReference>
<reference evidence="1" key="2">
    <citation type="submission" date="2020-09" db="EMBL/GenBank/DDBJ databases">
        <authorList>
            <person name="Sun Q."/>
            <person name="Sedlacek I."/>
        </authorList>
    </citation>
    <scope>NUCLEOTIDE SEQUENCE</scope>
    <source>
        <strain evidence="1">CCM 7905</strain>
    </source>
</reference>
<organism evidence="1 2">
    <name type="scientific">Rhodococcoides trifolii</name>
    <dbReference type="NCBI Taxonomy" id="908250"/>
    <lineage>
        <taxon>Bacteria</taxon>
        <taxon>Bacillati</taxon>
        <taxon>Actinomycetota</taxon>
        <taxon>Actinomycetes</taxon>
        <taxon>Mycobacteriales</taxon>
        <taxon>Nocardiaceae</taxon>
        <taxon>Rhodococcoides</taxon>
    </lineage>
</organism>
<reference evidence="1" key="1">
    <citation type="journal article" date="2014" name="Int. J. Syst. Evol. Microbiol.">
        <title>Complete genome sequence of Corynebacterium casei LMG S-19264T (=DSM 44701T), isolated from a smear-ripened cheese.</title>
        <authorList>
            <consortium name="US DOE Joint Genome Institute (JGI-PGF)"/>
            <person name="Walter F."/>
            <person name="Albersmeier A."/>
            <person name="Kalinowski J."/>
            <person name="Ruckert C."/>
        </authorList>
    </citation>
    <scope>NUCLEOTIDE SEQUENCE</scope>
    <source>
        <strain evidence="1">CCM 7905</strain>
    </source>
</reference>
<dbReference type="Gene3D" id="3.40.50.1820">
    <property type="entry name" value="alpha/beta hydrolase"/>
    <property type="match status" value="1"/>
</dbReference>
<dbReference type="Pfam" id="PF08310">
    <property type="entry name" value="LGFP"/>
    <property type="match status" value="3"/>
</dbReference>
<protein>
    <submittedName>
        <fullName evidence="1">Protein PS1</fullName>
    </submittedName>
</protein>
<name>A0A917CIS7_9NOCA</name>
<dbReference type="AlphaFoldDB" id="A0A917CIS7"/>
<dbReference type="Proteomes" id="UP000654257">
    <property type="component" value="Unassembled WGS sequence"/>
</dbReference>
<accession>A0A917CIS7</accession>
<dbReference type="InterPro" id="IPR050583">
    <property type="entry name" value="Mycobacterial_A85_antigen"/>
</dbReference>
<evidence type="ECO:0000313" key="1">
    <source>
        <dbReference type="EMBL" id="GGF90276.1"/>
    </source>
</evidence>
<sequence length="632" mass="66884">MAKTMQLRKADSRRISSGRTRVLAAIAAGLVLPLAGGTVVAVASAAPAVHAAPAAAAPAPTQAPSGAVVSSVNWLSDRRVALWVDSPSMATPIQVQMLLARDWNKDPQAVFPSVWMLDGLRATDQESGWTAETDAESWFADKNVNVILPVGGQSSFYSDWADQDNGKNYQWETFLTKELPPILERDWRTNQTRAVAGLSMGGTAAMTLAARNPGFFKFAGSFSGILATTTLGMPQAIAYAMQDAGGFDATAMWGAPTSDAWAQHDPYVLAEKLKGTSLYVSSGSGLTGAYDQPSGIPGVSTNYAGMGLEILARLTSQTFATKLNKLGIPASINYRPSGTHSWPYWQFELKQAWPQMASALGVPADKPACTIAGGFADVHSGNNWLADCLTDSYAVTGGSAQDFRFGRIFSSNLGTFPVAGAIGGVYQGYKAADGILGLPTSGEIGVADGRGRFNSFQNGMIYWTPQTKAHAVRGAILGEWAAQGYEGGPLGYPAADEVQTPSKPGAVQGFEIGAMYYSEANGTHAVQGKIMDKYAGLGFENGALGFPKTSEISVKDGGRFNQFEGGNIYWSPATGAWAIENGPIFDAWKSVGYEGGRLGFVTSDQFPIDGGVQQNFQFGWITVKNGQAQIFP</sequence>
<dbReference type="InterPro" id="IPR000801">
    <property type="entry name" value="Esterase-like"/>
</dbReference>
<proteinExistence type="predicted"/>
<dbReference type="PANTHER" id="PTHR48098">
    <property type="entry name" value="ENTEROCHELIN ESTERASE-RELATED"/>
    <property type="match status" value="1"/>
</dbReference>
<gene>
    <name evidence="1" type="primary">csp1</name>
    <name evidence="1" type="ORF">GCM10007304_00180</name>
</gene>
<dbReference type="Pfam" id="PF00756">
    <property type="entry name" value="Esterase"/>
    <property type="match status" value="1"/>
</dbReference>
<evidence type="ECO:0000313" key="2">
    <source>
        <dbReference type="Proteomes" id="UP000654257"/>
    </source>
</evidence>
<dbReference type="EMBL" id="BMCU01000001">
    <property type="protein sequence ID" value="GGF90276.1"/>
    <property type="molecule type" value="Genomic_DNA"/>
</dbReference>
<keyword evidence="2" id="KW-1185">Reference proteome</keyword>
<dbReference type="SUPFAM" id="SSF53474">
    <property type="entry name" value="alpha/beta-Hydrolases"/>
    <property type="match status" value="1"/>
</dbReference>
<comment type="caution">
    <text evidence="1">The sequence shown here is derived from an EMBL/GenBank/DDBJ whole genome shotgun (WGS) entry which is preliminary data.</text>
</comment>
<dbReference type="PANTHER" id="PTHR48098:SF1">
    <property type="entry name" value="DIACYLGLYCEROL ACYLTRANSFERASE_MYCOLYLTRANSFERASE AG85A"/>
    <property type="match status" value="1"/>
</dbReference>
<dbReference type="GO" id="GO:0016747">
    <property type="term" value="F:acyltransferase activity, transferring groups other than amino-acyl groups"/>
    <property type="evidence" value="ECO:0007669"/>
    <property type="project" value="TreeGrafter"/>
</dbReference>
<dbReference type="InterPro" id="IPR029058">
    <property type="entry name" value="AB_hydrolase_fold"/>
</dbReference>